<dbReference type="AlphaFoldDB" id="A0A6P8I642"/>
<gene>
    <name evidence="14" type="primary">LOC116296571</name>
</gene>
<dbReference type="InterPro" id="IPR001356">
    <property type="entry name" value="HD"/>
</dbReference>
<keyword evidence="7 8" id="KW-0539">Nucleus</keyword>
<dbReference type="InterPro" id="IPR017970">
    <property type="entry name" value="Homeobox_CS"/>
</dbReference>
<dbReference type="FunFam" id="1.10.10.60:FF:000071">
    <property type="entry name" value="Retinal homeobox gene 2"/>
    <property type="match status" value="1"/>
</dbReference>
<keyword evidence="13" id="KW-1185">Reference proteome</keyword>
<dbReference type="PANTHER" id="PTHR46271:SF4">
    <property type="entry name" value="HOMEOBOX PROTEIN, PUTATIVE-RELATED"/>
    <property type="match status" value="1"/>
</dbReference>
<dbReference type="OrthoDB" id="6159439at2759"/>
<dbReference type="GeneID" id="116296571"/>
<keyword evidence="5 8" id="KW-0371">Homeobox</keyword>
<dbReference type="Pfam" id="PF03826">
    <property type="entry name" value="OAR"/>
    <property type="match status" value="1"/>
</dbReference>
<evidence type="ECO:0000256" key="6">
    <source>
        <dbReference type="ARBA" id="ARBA00023163"/>
    </source>
</evidence>
<keyword evidence="3" id="KW-0805">Transcription regulation</keyword>
<dbReference type="Proteomes" id="UP000515163">
    <property type="component" value="Unplaced"/>
</dbReference>
<dbReference type="FunCoup" id="A0A6P8I642">
    <property type="interactions" value="79"/>
</dbReference>
<feature type="domain" description="Homeobox" evidence="11">
    <location>
        <begin position="91"/>
        <end position="151"/>
    </location>
</feature>
<feature type="domain" description="OAR" evidence="12">
    <location>
        <begin position="266"/>
        <end position="279"/>
    </location>
</feature>
<keyword evidence="4 8" id="KW-0238">DNA-binding</keyword>
<dbReference type="GO" id="GO:0000981">
    <property type="term" value="F:DNA-binding transcription factor activity, RNA polymerase II-specific"/>
    <property type="evidence" value="ECO:0007669"/>
    <property type="project" value="InterPro"/>
</dbReference>
<evidence type="ECO:0000259" key="12">
    <source>
        <dbReference type="PROSITE" id="PS50803"/>
    </source>
</evidence>
<evidence type="ECO:0000256" key="7">
    <source>
        <dbReference type="ARBA" id="ARBA00023242"/>
    </source>
</evidence>
<evidence type="ECO:0000256" key="10">
    <source>
        <dbReference type="SAM" id="MobiDB-lite"/>
    </source>
</evidence>
<proteinExistence type="inferred from homology"/>
<sequence>MIRSKVAERESKTANQELKDSSEVSPVKVQNHHSIDAILGRKQEGKQLKRHHQKTENPDEYSDDEEDGVTDTELSSGETKSDDTGESSAKKKLRRNRTTFTTYQLHELERAFEKSHYPDVYTREELALKISLPEVRVQVWFQNRRAKWRRQEKLEMATLQDLPSPSLSRSSGGYGSLSFSDMWKGSLPFASSAYGTYGSALYAASGTAGSPSPALGYFTPYGHSALAAYSSYLPAQIACPGALSEMSLAMSPTSTSSSSPTDERSSSIATLRFKAKEHLENIGRADDPPIVAVELVN</sequence>
<evidence type="ECO:0000256" key="2">
    <source>
        <dbReference type="ARBA" id="ARBA00006503"/>
    </source>
</evidence>
<organism evidence="13 14">
    <name type="scientific">Actinia tenebrosa</name>
    <name type="common">Australian red waratah sea anemone</name>
    <dbReference type="NCBI Taxonomy" id="6105"/>
    <lineage>
        <taxon>Eukaryota</taxon>
        <taxon>Metazoa</taxon>
        <taxon>Cnidaria</taxon>
        <taxon>Anthozoa</taxon>
        <taxon>Hexacorallia</taxon>
        <taxon>Actiniaria</taxon>
        <taxon>Actiniidae</taxon>
        <taxon>Actinia</taxon>
    </lineage>
</organism>
<feature type="DNA-binding region" description="Homeobox" evidence="8">
    <location>
        <begin position="93"/>
        <end position="152"/>
    </location>
</feature>
<dbReference type="PROSITE" id="PS50071">
    <property type="entry name" value="HOMEOBOX_2"/>
    <property type="match status" value="1"/>
</dbReference>
<dbReference type="GO" id="GO:0005634">
    <property type="term" value="C:nucleus"/>
    <property type="evidence" value="ECO:0007669"/>
    <property type="project" value="UniProtKB-SubCell"/>
</dbReference>
<dbReference type="SUPFAM" id="SSF46689">
    <property type="entry name" value="Homeodomain-like"/>
    <property type="match status" value="1"/>
</dbReference>
<keyword evidence="6" id="KW-0804">Transcription</keyword>
<evidence type="ECO:0000256" key="1">
    <source>
        <dbReference type="ARBA" id="ARBA00004123"/>
    </source>
</evidence>
<dbReference type="PROSITE" id="PS00027">
    <property type="entry name" value="HOMEOBOX_1"/>
    <property type="match status" value="1"/>
</dbReference>
<dbReference type="SMART" id="SM00389">
    <property type="entry name" value="HOX"/>
    <property type="match status" value="1"/>
</dbReference>
<feature type="compositionally biased region" description="Basic and acidic residues" evidence="10">
    <location>
        <begin position="1"/>
        <end position="22"/>
    </location>
</feature>
<evidence type="ECO:0000256" key="9">
    <source>
        <dbReference type="RuleBase" id="RU000682"/>
    </source>
</evidence>
<dbReference type="Pfam" id="PF00046">
    <property type="entry name" value="Homeodomain"/>
    <property type="match status" value="1"/>
</dbReference>
<name>A0A6P8I642_ACTTE</name>
<dbReference type="GO" id="GO:0000978">
    <property type="term" value="F:RNA polymerase II cis-regulatory region sequence-specific DNA binding"/>
    <property type="evidence" value="ECO:0007669"/>
    <property type="project" value="TreeGrafter"/>
</dbReference>
<feature type="region of interest" description="Disordered" evidence="10">
    <location>
        <begin position="1"/>
        <end position="95"/>
    </location>
</feature>
<dbReference type="Gene3D" id="1.10.10.60">
    <property type="entry name" value="Homeodomain-like"/>
    <property type="match status" value="1"/>
</dbReference>
<evidence type="ECO:0000256" key="3">
    <source>
        <dbReference type="ARBA" id="ARBA00023015"/>
    </source>
</evidence>
<dbReference type="PROSITE" id="PS50803">
    <property type="entry name" value="OAR"/>
    <property type="match status" value="1"/>
</dbReference>
<evidence type="ECO:0000313" key="13">
    <source>
        <dbReference type="Proteomes" id="UP000515163"/>
    </source>
</evidence>
<evidence type="ECO:0000313" key="14">
    <source>
        <dbReference type="RefSeq" id="XP_031560467.1"/>
    </source>
</evidence>
<dbReference type="InterPro" id="IPR043562">
    <property type="entry name" value="RAX/RAX2"/>
</dbReference>
<comment type="similarity">
    <text evidence="2">Belongs to the paired homeobox family. Bicoid subfamily.</text>
</comment>
<feature type="compositionally biased region" description="Acidic residues" evidence="10">
    <location>
        <begin position="58"/>
        <end position="70"/>
    </location>
</feature>
<accession>A0A6P8I642</accession>
<dbReference type="InterPro" id="IPR003654">
    <property type="entry name" value="OAR_dom"/>
</dbReference>
<evidence type="ECO:0000259" key="11">
    <source>
        <dbReference type="PROSITE" id="PS50071"/>
    </source>
</evidence>
<feature type="compositionally biased region" description="Basic and acidic residues" evidence="10">
    <location>
        <begin position="33"/>
        <end position="47"/>
    </location>
</feature>
<dbReference type="KEGG" id="aten:116296571"/>
<dbReference type="CDD" id="cd00086">
    <property type="entry name" value="homeodomain"/>
    <property type="match status" value="1"/>
</dbReference>
<evidence type="ECO:0000256" key="5">
    <source>
        <dbReference type="ARBA" id="ARBA00023155"/>
    </source>
</evidence>
<dbReference type="GO" id="GO:0045944">
    <property type="term" value="P:positive regulation of transcription by RNA polymerase II"/>
    <property type="evidence" value="ECO:0007669"/>
    <property type="project" value="InterPro"/>
</dbReference>
<dbReference type="RefSeq" id="XP_031560467.1">
    <property type="nucleotide sequence ID" value="XM_031704607.1"/>
</dbReference>
<protein>
    <submittedName>
        <fullName evidence="14">Retinal homeobox protein Rx1-like</fullName>
    </submittedName>
</protein>
<evidence type="ECO:0000256" key="8">
    <source>
        <dbReference type="PROSITE-ProRule" id="PRU00108"/>
    </source>
</evidence>
<dbReference type="PANTHER" id="PTHR46271">
    <property type="entry name" value="HOMEOBOX PROTEIN, PUTATIVE-RELATED"/>
    <property type="match status" value="1"/>
</dbReference>
<reference evidence="14" key="1">
    <citation type="submission" date="2025-08" db="UniProtKB">
        <authorList>
            <consortium name="RefSeq"/>
        </authorList>
    </citation>
    <scope>IDENTIFICATION</scope>
    <source>
        <tissue evidence="14">Tentacle</tissue>
    </source>
</reference>
<dbReference type="InParanoid" id="A0A6P8I642"/>
<evidence type="ECO:0000256" key="4">
    <source>
        <dbReference type="ARBA" id="ARBA00023125"/>
    </source>
</evidence>
<comment type="subcellular location">
    <subcellularLocation>
        <location evidence="1 8 9">Nucleus</location>
    </subcellularLocation>
</comment>
<dbReference type="InterPro" id="IPR009057">
    <property type="entry name" value="Homeodomain-like_sf"/>
</dbReference>